<dbReference type="RefSeq" id="WP_111960139.1">
    <property type="nucleotide sequence ID" value="NZ_BJYI01000026.1"/>
</dbReference>
<evidence type="ECO:0000313" key="1">
    <source>
        <dbReference type="EMBL" id="GEN74091.1"/>
    </source>
</evidence>
<organism evidence="1 2">
    <name type="scientific">Chryseobacterium lathyri</name>
    <dbReference type="NCBI Taxonomy" id="395933"/>
    <lineage>
        <taxon>Bacteria</taxon>
        <taxon>Pseudomonadati</taxon>
        <taxon>Bacteroidota</taxon>
        <taxon>Flavobacteriia</taxon>
        <taxon>Flavobacteriales</taxon>
        <taxon>Weeksellaceae</taxon>
        <taxon>Chryseobacterium group</taxon>
        <taxon>Chryseobacterium</taxon>
    </lineage>
</organism>
<comment type="caution">
    <text evidence="1">The sequence shown here is derived from an EMBL/GenBank/DDBJ whole genome shotgun (WGS) entry which is preliminary data.</text>
</comment>
<evidence type="ECO:0000313" key="2">
    <source>
        <dbReference type="Proteomes" id="UP000321150"/>
    </source>
</evidence>
<gene>
    <name evidence="1" type="ORF">CLA01_41630</name>
</gene>
<protein>
    <recommendedName>
        <fullName evidence="3">RsbT co-antagonist protein RsbRD N-terminal domain-containing protein</fullName>
    </recommendedName>
</protein>
<sequence>MNQQQQDFEKLFRNELESVNFEISKVNIELLTPIWKKVLDSSSLYSLDCDIVILEQIAKTVYSENEIQFNLFNVSFLLNALTKLSPKELDITMFEYIVFNRMVKELSEKWNELVMPIRQKLMNKIQTQAALNIQQNHNGKQVIPPFKGR</sequence>
<dbReference type="Proteomes" id="UP000321150">
    <property type="component" value="Unassembled WGS sequence"/>
</dbReference>
<proteinExistence type="predicted"/>
<reference evidence="1 2" key="1">
    <citation type="submission" date="2019-07" db="EMBL/GenBank/DDBJ databases">
        <title>Whole genome shotgun sequence of Chryseobacterium lathyri NBRC 105250.</title>
        <authorList>
            <person name="Hosoyama A."/>
            <person name="Uohara A."/>
            <person name="Ohji S."/>
            <person name="Ichikawa N."/>
        </authorList>
    </citation>
    <scope>NUCLEOTIDE SEQUENCE [LARGE SCALE GENOMIC DNA]</scope>
    <source>
        <strain evidence="1 2">NBRC 105250</strain>
    </source>
</reference>
<accession>A0A511YFY3</accession>
<dbReference type="AlphaFoldDB" id="A0A511YFY3"/>
<name>A0A511YFY3_9FLAO</name>
<evidence type="ECO:0008006" key="3">
    <source>
        <dbReference type="Google" id="ProtNLM"/>
    </source>
</evidence>
<dbReference type="EMBL" id="BJYI01000026">
    <property type="protein sequence ID" value="GEN74091.1"/>
    <property type="molecule type" value="Genomic_DNA"/>
</dbReference>
<dbReference type="OrthoDB" id="1275210at2"/>